<protein>
    <submittedName>
        <fullName evidence="2">Ribosome biogenesis protein bop1 isoform X1</fullName>
    </submittedName>
</protein>
<dbReference type="OMA" id="HAYEIGR"/>
<reference evidence="2" key="2">
    <citation type="submission" date="2025-08" db="UniProtKB">
        <authorList>
            <consortium name="RefSeq"/>
        </authorList>
    </citation>
    <scope>IDENTIFICATION</scope>
</reference>
<dbReference type="PANTHER" id="PTHR35726:SF4">
    <property type="entry name" value="GLUTAMIC ACID-RICH PROTEIN-LIKE"/>
    <property type="match status" value="1"/>
</dbReference>
<reference evidence="1" key="1">
    <citation type="journal article" date="2020" name="Nat. Genet.">
        <title>Genomic diversifications of five Gossypium allopolyploid species and their impact on cotton improvement.</title>
        <authorList>
            <person name="Chen Z.J."/>
            <person name="Sreedasyam A."/>
            <person name="Ando A."/>
            <person name="Song Q."/>
            <person name="De Santiago L.M."/>
            <person name="Hulse-Kemp A.M."/>
            <person name="Ding M."/>
            <person name="Ye W."/>
            <person name="Kirkbride R.C."/>
            <person name="Jenkins J."/>
            <person name="Plott C."/>
            <person name="Lovell J."/>
            <person name="Lin Y.M."/>
            <person name="Vaughn R."/>
            <person name="Liu B."/>
            <person name="Simpson S."/>
            <person name="Scheffler B.E."/>
            <person name="Wen L."/>
            <person name="Saski C.A."/>
            <person name="Grover C.E."/>
            <person name="Hu G."/>
            <person name="Conover J.L."/>
            <person name="Carlson J.W."/>
            <person name="Shu S."/>
            <person name="Boston L.B."/>
            <person name="Williams M."/>
            <person name="Peterson D.G."/>
            <person name="McGee K."/>
            <person name="Jones D.C."/>
            <person name="Wendel J.F."/>
            <person name="Stelly D.M."/>
            <person name="Grimwood J."/>
            <person name="Schmutz J."/>
        </authorList>
    </citation>
    <scope>NUCLEOTIDE SEQUENCE [LARGE SCALE GENOMIC DNA]</scope>
    <source>
        <strain evidence="1">cv. TM-1</strain>
    </source>
</reference>
<gene>
    <name evidence="2" type="primary">LOC107936828</name>
</gene>
<evidence type="ECO:0000313" key="1">
    <source>
        <dbReference type="Proteomes" id="UP000818029"/>
    </source>
</evidence>
<sequence>MSKVIDISSYLLLEATGDSESGCCFDPAMSVINHDDDGDDDDAESCSCDTTTSDVVHGVREVNRFEQKANDDDDDDDDDGEVVEMRKEVRLHKKCRDDRRFNGGAAKDEKSSTVDSTKTLKEKNRCIESDLIVRNVDPTFKEKCVFFYK</sequence>
<dbReference type="GeneID" id="107936828"/>
<dbReference type="AlphaFoldDB" id="A0A1U8ME09"/>
<keyword evidence="1" id="KW-1185">Reference proteome</keyword>
<dbReference type="RefSeq" id="XP_016725087.2">
    <property type="nucleotide sequence ID" value="XM_016869598.2"/>
</dbReference>
<organism evidence="1 2">
    <name type="scientific">Gossypium hirsutum</name>
    <name type="common">Upland cotton</name>
    <name type="synonym">Gossypium mexicanum</name>
    <dbReference type="NCBI Taxonomy" id="3635"/>
    <lineage>
        <taxon>Eukaryota</taxon>
        <taxon>Viridiplantae</taxon>
        <taxon>Streptophyta</taxon>
        <taxon>Embryophyta</taxon>
        <taxon>Tracheophyta</taxon>
        <taxon>Spermatophyta</taxon>
        <taxon>Magnoliopsida</taxon>
        <taxon>eudicotyledons</taxon>
        <taxon>Gunneridae</taxon>
        <taxon>Pentapetalae</taxon>
        <taxon>rosids</taxon>
        <taxon>malvids</taxon>
        <taxon>Malvales</taxon>
        <taxon>Malvaceae</taxon>
        <taxon>Malvoideae</taxon>
        <taxon>Gossypium</taxon>
    </lineage>
</organism>
<proteinExistence type="predicted"/>
<accession>A0A1U8ME09</accession>
<dbReference type="Proteomes" id="UP000818029">
    <property type="component" value="Chromosome D12"/>
</dbReference>
<evidence type="ECO:0000313" key="2">
    <source>
        <dbReference type="RefSeq" id="XP_016725087.2"/>
    </source>
</evidence>
<name>A0A1U8ME09_GOSHI</name>
<dbReference type="PaxDb" id="3635-A0A1U8ME09"/>
<dbReference type="PANTHER" id="PTHR35726">
    <property type="entry name" value="GLUTAMIC ACID-RICH PROTEIN-LIKE"/>
    <property type="match status" value="1"/>
</dbReference>
<dbReference type="KEGG" id="ghi:107936828"/>